<dbReference type="PANTHER" id="PTHR13952">
    <property type="entry name" value="U1 SMALL NUCLEAR RIBONUCLEOPROTEIN 70 KD"/>
    <property type="match status" value="1"/>
</dbReference>
<dbReference type="PANTHER" id="PTHR13952:SF6">
    <property type="entry name" value="U11_U12 SMALL NUCLEAR RIBONUCLEOPROTEIN 35 KDA PROTEIN"/>
    <property type="match status" value="1"/>
</dbReference>
<sequence length="276" mass="31118">MTSNLRRSIYVGNLPEATSYDVLWNEFKKFGNIMNITIPVDIYSNKPKGYAFVEFADPKDAEAAVETMNGTKLWGRTLFVQHTRSHPKTSREMALRAQLTQSKNQVPPCTLKLKNGSIRSNSSRSSCSSRHSSRSSRRHRDRSRHSSHDESSCRSSTRCSSRSYSRDESYRSASSSISRSYSRSSSSVHTSRTRGSSTQSVSPIEPKSHLIDCKDGRPYFFFIMDDDKVPDNLIIEANLLEFPATDSHHSPSGPCKSPRSCSNSDRSSKRRRRSSS</sequence>
<dbReference type="InterPro" id="IPR000504">
    <property type="entry name" value="RRM_dom"/>
</dbReference>
<dbReference type="SUPFAM" id="SSF54928">
    <property type="entry name" value="RNA-binding domain, RBD"/>
    <property type="match status" value="1"/>
</dbReference>
<dbReference type="InterPro" id="IPR035979">
    <property type="entry name" value="RBD_domain_sf"/>
</dbReference>
<dbReference type="GO" id="GO:0003729">
    <property type="term" value="F:mRNA binding"/>
    <property type="evidence" value="ECO:0007669"/>
    <property type="project" value="TreeGrafter"/>
</dbReference>
<evidence type="ECO:0000256" key="3">
    <source>
        <dbReference type="PROSITE-ProRule" id="PRU00176"/>
    </source>
</evidence>
<comment type="caution">
    <text evidence="6">The sequence shown here is derived from an EMBL/GenBank/DDBJ whole genome shotgun (WGS) entry which is preliminary data.</text>
</comment>
<dbReference type="InterPro" id="IPR012677">
    <property type="entry name" value="Nucleotide-bd_a/b_plait_sf"/>
</dbReference>
<dbReference type="EMBL" id="CAXLJL010000134">
    <property type="protein sequence ID" value="CAL5132670.1"/>
    <property type="molecule type" value="Genomic_DNA"/>
</dbReference>
<feature type="region of interest" description="Disordered" evidence="4">
    <location>
        <begin position="100"/>
        <end position="209"/>
    </location>
</feature>
<feature type="region of interest" description="Disordered" evidence="4">
    <location>
        <begin position="245"/>
        <end position="276"/>
    </location>
</feature>
<evidence type="ECO:0000259" key="5">
    <source>
        <dbReference type="PROSITE" id="PS50102"/>
    </source>
</evidence>
<feature type="compositionally biased region" description="Low complexity" evidence="4">
    <location>
        <begin position="171"/>
        <end position="198"/>
    </location>
</feature>
<dbReference type="Proteomes" id="UP001497525">
    <property type="component" value="Unassembled WGS sequence"/>
</dbReference>
<name>A0AAV2T7E4_CALDB</name>
<gene>
    <name evidence="6" type="ORF">CDAUBV1_LOCUS5520</name>
</gene>
<dbReference type="SMART" id="SM00360">
    <property type="entry name" value="RRM"/>
    <property type="match status" value="1"/>
</dbReference>
<protein>
    <recommendedName>
        <fullName evidence="5">RRM domain-containing protein</fullName>
    </recommendedName>
</protein>
<reference evidence="6" key="1">
    <citation type="submission" date="2024-06" db="EMBL/GenBank/DDBJ databases">
        <authorList>
            <person name="Liu X."/>
            <person name="Lenzi L."/>
            <person name="Haldenby T S."/>
            <person name="Uol C."/>
        </authorList>
    </citation>
    <scope>NUCLEOTIDE SEQUENCE</scope>
</reference>
<dbReference type="GO" id="GO:0000398">
    <property type="term" value="P:mRNA splicing, via spliceosome"/>
    <property type="evidence" value="ECO:0007669"/>
    <property type="project" value="TreeGrafter"/>
</dbReference>
<feature type="compositionally biased region" description="Low complexity" evidence="4">
    <location>
        <begin position="153"/>
        <end position="163"/>
    </location>
</feature>
<dbReference type="CDD" id="cd00590">
    <property type="entry name" value="RRM_SF"/>
    <property type="match status" value="1"/>
</dbReference>
<dbReference type="InterPro" id="IPR051183">
    <property type="entry name" value="U1_U11-U12_snRNP_70-35kDa"/>
</dbReference>
<organism evidence="6 7">
    <name type="scientific">Calicophoron daubneyi</name>
    <name type="common">Rumen fluke</name>
    <name type="synonym">Paramphistomum daubneyi</name>
    <dbReference type="NCBI Taxonomy" id="300641"/>
    <lineage>
        <taxon>Eukaryota</taxon>
        <taxon>Metazoa</taxon>
        <taxon>Spiralia</taxon>
        <taxon>Lophotrochozoa</taxon>
        <taxon>Platyhelminthes</taxon>
        <taxon>Trematoda</taxon>
        <taxon>Digenea</taxon>
        <taxon>Plagiorchiida</taxon>
        <taxon>Pronocephalata</taxon>
        <taxon>Paramphistomoidea</taxon>
        <taxon>Paramphistomidae</taxon>
        <taxon>Calicophoron</taxon>
    </lineage>
</organism>
<dbReference type="GO" id="GO:0017069">
    <property type="term" value="F:snRNA binding"/>
    <property type="evidence" value="ECO:0007669"/>
    <property type="project" value="TreeGrafter"/>
</dbReference>
<dbReference type="PROSITE" id="PS50102">
    <property type="entry name" value="RRM"/>
    <property type="match status" value="1"/>
</dbReference>
<comment type="subcellular location">
    <subcellularLocation>
        <location evidence="1">Nucleus</location>
    </subcellularLocation>
</comment>
<accession>A0AAV2T7E4</accession>
<dbReference type="Pfam" id="PF00076">
    <property type="entry name" value="RRM_1"/>
    <property type="match status" value="1"/>
</dbReference>
<dbReference type="Gene3D" id="3.30.70.330">
    <property type="match status" value="1"/>
</dbReference>
<dbReference type="AlphaFoldDB" id="A0AAV2T7E4"/>
<evidence type="ECO:0000256" key="4">
    <source>
        <dbReference type="SAM" id="MobiDB-lite"/>
    </source>
</evidence>
<feature type="domain" description="RRM" evidence="5">
    <location>
        <begin position="7"/>
        <end position="85"/>
    </location>
</feature>
<feature type="compositionally biased region" description="Basic residues" evidence="4">
    <location>
        <begin position="131"/>
        <end position="143"/>
    </location>
</feature>
<dbReference type="GO" id="GO:0071011">
    <property type="term" value="C:precatalytic spliceosome"/>
    <property type="evidence" value="ECO:0007669"/>
    <property type="project" value="TreeGrafter"/>
</dbReference>
<feature type="compositionally biased region" description="Low complexity" evidence="4">
    <location>
        <begin position="117"/>
        <end position="130"/>
    </location>
</feature>
<keyword evidence="3" id="KW-0694">RNA-binding</keyword>
<evidence type="ECO:0000256" key="2">
    <source>
        <dbReference type="ARBA" id="ARBA00023242"/>
    </source>
</evidence>
<evidence type="ECO:0000313" key="7">
    <source>
        <dbReference type="Proteomes" id="UP001497525"/>
    </source>
</evidence>
<proteinExistence type="predicted"/>
<keyword evidence="2" id="KW-0539">Nucleus</keyword>
<evidence type="ECO:0000256" key="1">
    <source>
        <dbReference type="ARBA" id="ARBA00004123"/>
    </source>
</evidence>
<evidence type="ECO:0000313" key="6">
    <source>
        <dbReference type="EMBL" id="CAL5132670.1"/>
    </source>
</evidence>